<reference evidence="2" key="1">
    <citation type="journal article" date="2019" name="Int. J. Syst. Evol. Microbiol.">
        <title>The Global Catalogue of Microorganisms (GCM) 10K type strain sequencing project: providing services to taxonomists for standard genome sequencing and annotation.</title>
        <authorList>
            <consortium name="The Broad Institute Genomics Platform"/>
            <consortium name="The Broad Institute Genome Sequencing Center for Infectious Disease"/>
            <person name="Wu L."/>
            <person name="Ma J."/>
        </authorList>
    </citation>
    <scope>NUCLEOTIDE SEQUENCE [LARGE SCALE GENOMIC DNA]</scope>
    <source>
        <strain evidence="2">KCTC 52127</strain>
    </source>
</reference>
<keyword evidence="2" id="KW-1185">Reference proteome</keyword>
<comment type="caution">
    <text evidence="1">The sequence shown here is derived from an EMBL/GenBank/DDBJ whole genome shotgun (WGS) entry which is preliminary data.</text>
</comment>
<gene>
    <name evidence="1" type="ORF">ACFSRZ_15045</name>
</gene>
<name>A0ABW5LXA9_9FLAO</name>
<evidence type="ECO:0000313" key="1">
    <source>
        <dbReference type="EMBL" id="MFD2568691.1"/>
    </source>
</evidence>
<dbReference type="EMBL" id="JBHULH010000012">
    <property type="protein sequence ID" value="MFD2568691.1"/>
    <property type="molecule type" value="Genomic_DNA"/>
</dbReference>
<dbReference type="RefSeq" id="WP_379667398.1">
    <property type="nucleotide sequence ID" value="NZ_JBHULH010000012.1"/>
</dbReference>
<organism evidence="1 2">
    <name type="scientific">Pseudotenacibaculum haliotis</name>
    <dbReference type="NCBI Taxonomy" id="1862138"/>
    <lineage>
        <taxon>Bacteria</taxon>
        <taxon>Pseudomonadati</taxon>
        <taxon>Bacteroidota</taxon>
        <taxon>Flavobacteriia</taxon>
        <taxon>Flavobacteriales</taxon>
        <taxon>Flavobacteriaceae</taxon>
        <taxon>Pseudotenacibaculum</taxon>
    </lineage>
</organism>
<evidence type="ECO:0008006" key="3">
    <source>
        <dbReference type="Google" id="ProtNLM"/>
    </source>
</evidence>
<proteinExistence type="predicted"/>
<accession>A0ABW5LXA9</accession>
<evidence type="ECO:0000313" key="2">
    <source>
        <dbReference type="Proteomes" id="UP001597508"/>
    </source>
</evidence>
<protein>
    <recommendedName>
        <fullName evidence="3">Transcriptional regulator</fullName>
    </recommendedName>
</protein>
<sequence>MIAKAFTPKQQSVLAVMGDQHLTSKEILDKVEGINLLLELYPALEALRNYGAIHSYNQGEYKYHCAA</sequence>
<dbReference type="Proteomes" id="UP001597508">
    <property type="component" value="Unassembled WGS sequence"/>
</dbReference>